<evidence type="ECO:0000313" key="3">
    <source>
        <dbReference type="Proteomes" id="UP001237642"/>
    </source>
</evidence>
<keyword evidence="1" id="KW-0812">Transmembrane</keyword>
<dbReference type="AlphaFoldDB" id="A0AAD8INK5"/>
<evidence type="ECO:0000313" key="2">
    <source>
        <dbReference type="EMBL" id="KAK1389197.1"/>
    </source>
</evidence>
<keyword evidence="1" id="KW-1133">Transmembrane helix</keyword>
<organism evidence="2 3">
    <name type="scientific">Heracleum sosnowskyi</name>
    <dbReference type="NCBI Taxonomy" id="360622"/>
    <lineage>
        <taxon>Eukaryota</taxon>
        <taxon>Viridiplantae</taxon>
        <taxon>Streptophyta</taxon>
        <taxon>Embryophyta</taxon>
        <taxon>Tracheophyta</taxon>
        <taxon>Spermatophyta</taxon>
        <taxon>Magnoliopsida</taxon>
        <taxon>eudicotyledons</taxon>
        <taxon>Gunneridae</taxon>
        <taxon>Pentapetalae</taxon>
        <taxon>asterids</taxon>
        <taxon>campanulids</taxon>
        <taxon>Apiales</taxon>
        <taxon>Apiaceae</taxon>
        <taxon>Apioideae</taxon>
        <taxon>apioid superclade</taxon>
        <taxon>Tordylieae</taxon>
        <taxon>Tordyliinae</taxon>
        <taxon>Heracleum</taxon>
    </lineage>
</organism>
<feature type="transmembrane region" description="Helical" evidence="1">
    <location>
        <begin position="58"/>
        <end position="84"/>
    </location>
</feature>
<keyword evidence="3" id="KW-1185">Reference proteome</keyword>
<keyword evidence="1" id="KW-0472">Membrane</keyword>
<gene>
    <name evidence="2" type="ORF">POM88_017375</name>
</gene>
<dbReference type="EMBL" id="JAUIZM010000004">
    <property type="protein sequence ID" value="KAK1389197.1"/>
    <property type="molecule type" value="Genomic_DNA"/>
</dbReference>
<name>A0AAD8INK5_9APIA</name>
<protein>
    <submittedName>
        <fullName evidence="2">Uncharacterized protein</fullName>
    </submittedName>
</protein>
<accession>A0AAD8INK5</accession>
<dbReference type="Proteomes" id="UP001237642">
    <property type="component" value="Unassembled WGS sequence"/>
</dbReference>
<reference evidence="2" key="1">
    <citation type="submission" date="2023-02" db="EMBL/GenBank/DDBJ databases">
        <title>Genome of toxic invasive species Heracleum sosnowskyi carries increased number of genes despite the absence of recent whole-genome duplications.</title>
        <authorList>
            <person name="Schelkunov M."/>
            <person name="Shtratnikova V."/>
            <person name="Makarenko M."/>
            <person name="Klepikova A."/>
            <person name="Omelchenko D."/>
            <person name="Novikova G."/>
            <person name="Obukhova E."/>
            <person name="Bogdanov V."/>
            <person name="Penin A."/>
            <person name="Logacheva M."/>
        </authorList>
    </citation>
    <scope>NUCLEOTIDE SEQUENCE</scope>
    <source>
        <strain evidence="2">Hsosn_3</strain>
        <tissue evidence="2">Leaf</tissue>
    </source>
</reference>
<sequence>MRVATEAVLPQFISVIRRPMEKMATIDEEENEVFLHFVGHENEALFNPCRLPLVEETVVVICICTLVLLYSAVYLLYGLSYAVLYDASFQEYRDQKLSGVSGISRFLQKAGTWTGALPSVEALCIGGQKSHLCSVTVCI</sequence>
<evidence type="ECO:0000256" key="1">
    <source>
        <dbReference type="SAM" id="Phobius"/>
    </source>
</evidence>
<proteinExistence type="predicted"/>
<comment type="caution">
    <text evidence="2">The sequence shown here is derived from an EMBL/GenBank/DDBJ whole genome shotgun (WGS) entry which is preliminary data.</text>
</comment>
<reference evidence="2" key="2">
    <citation type="submission" date="2023-05" db="EMBL/GenBank/DDBJ databases">
        <authorList>
            <person name="Schelkunov M.I."/>
        </authorList>
    </citation>
    <scope>NUCLEOTIDE SEQUENCE</scope>
    <source>
        <strain evidence="2">Hsosn_3</strain>
        <tissue evidence="2">Leaf</tissue>
    </source>
</reference>